<dbReference type="PANTHER" id="PTHR11709">
    <property type="entry name" value="MULTI-COPPER OXIDASE"/>
    <property type="match status" value="1"/>
</dbReference>
<gene>
    <name evidence="3" type="ORF">MKW94_006135</name>
</gene>
<dbReference type="SUPFAM" id="SSF49503">
    <property type="entry name" value="Cupredoxins"/>
    <property type="match status" value="1"/>
</dbReference>
<proteinExistence type="inferred from homology"/>
<dbReference type="Gene3D" id="2.60.40.420">
    <property type="entry name" value="Cupredoxins - blue copper proteins"/>
    <property type="match status" value="1"/>
</dbReference>
<dbReference type="InterPro" id="IPR008972">
    <property type="entry name" value="Cupredoxin"/>
</dbReference>
<organism evidence="3 4">
    <name type="scientific">Papaver nudicaule</name>
    <name type="common">Iceland poppy</name>
    <dbReference type="NCBI Taxonomy" id="74823"/>
    <lineage>
        <taxon>Eukaryota</taxon>
        <taxon>Viridiplantae</taxon>
        <taxon>Streptophyta</taxon>
        <taxon>Embryophyta</taxon>
        <taxon>Tracheophyta</taxon>
        <taxon>Spermatophyta</taxon>
        <taxon>Magnoliopsida</taxon>
        <taxon>Ranunculales</taxon>
        <taxon>Papaveraceae</taxon>
        <taxon>Papaveroideae</taxon>
        <taxon>Papaver</taxon>
    </lineage>
</organism>
<name>A0AA41SAF8_PAPNU</name>
<sequence length="64" mass="7306">HGVFQLFDAGADGAYATQCPIKPGNKYTYKFKVSKQEGTLWWHAHKSYMRATVYSALIIRPIML</sequence>
<feature type="non-terminal residue" evidence="3">
    <location>
        <position position="64"/>
    </location>
</feature>
<dbReference type="EMBL" id="JAJJMA010104238">
    <property type="protein sequence ID" value="MCL7030683.1"/>
    <property type="molecule type" value="Genomic_DNA"/>
</dbReference>
<dbReference type="AlphaFoldDB" id="A0AA41SAF8"/>
<dbReference type="Pfam" id="PF07732">
    <property type="entry name" value="Cu-oxidase_3"/>
    <property type="match status" value="1"/>
</dbReference>
<accession>A0AA41SAF8</accession>
<evidence type="ECO:0000313" key="4">
    <source>
        <dbReference type="Proteomes" id="UP001177140"/>
    </source>
</evidence>
<feature type="non-terminal residue" evidence="3">
    <location>
        <position position="1"/>
    </location>
</feature>
<reference evidence="3" key="1">
    <citation type="submission" date="2022-03" db="EMBL/GenBank/DDBJ databases">
        <title>A functionally conserved STORR gene fusion in Papaver species that diverged 16.8 million years ago.</title>
        <authorList>
            <person name="Catania T."/>
        </authorList>
    </citation>
    <scope>NUCLEOTIDE SEQUENCE</scope>
    <source>
        <strain evidence="3">S-191538</strain>
    </source>
</reference>
<evidence type="ECO:0000256" key="1">
    <source>
        <dbReference type="ARBA" id="ARBA00010609"/>
    </source>
</evidence>
<evidence type="ECO:0000259" key="2">
    <source>
        <dbReference type="Pfam" id="PF07732"/>
    </source>
</evidence>
<feature type="domain" description="Plastocyanin-like" evidence="2">
    <location>
        <begin position="1"/>
        <end position="61"/>
    </location>
</feature>
<dbReference type="PANTHER" id="PTHR11709:SF9">
    <property type="entry name" value="LACCASE-7"/>
    <property type="match status" value="1"/>
</dbReference>
<evidence type="ECO:0000313" key="3">
    <source>
        <dbReference type="EMBL" id="MCL7030683.1"/>
    </source>
</evidence>
<dbReference type="Proteomes" id="UP001177140">
    <property type="component" value="Unassembled WGS sequence"/>
</dbReference>
<dbReference type="InterPro" id="IPR011707">
    <property type="entry name" value="Cu-oxidase-like_N"/>
</dbReference>
<comment type="caution">
    <text evidence="3">The sequence shown here is derived from an EMBL/GenBank/DDBJ whole genome shotgun (WGS) entry which is preliminary data.</text>
</comment>
<dbReference type="GO" id="GO:0016491">
    <property type="term" value="F:oxidoreductase activity"/>
    <property type="evidence" value="ECO:0007669"/>
    <property type="project" value="TreeGrafter"/>
</dbReference>
<dbReference type="GO" id="GO:0005507">
    <property type="term" value="F:copper ion binding"/>
    <property type="evidence" value="ECO:0007669"/>
    <property type="project" value="InterPro"/>
</dbReference>
<protein>
    <recommendedName>
        <fullName evidence="2">Plastocyanin-like domain-containing protein</fullName>
    </recommendedName>
</protein>
<comment type="similarity">
    <text evidence="1">Belongs to the multicopper oxidase family.</text>
</comment>
<keyword evidence="4" id="KW-1185">Reference proteome</keyword>
<dbReference type="InterPro" id="IPR045087">
    <property type="entry name" value="Cu-oxidase_fam"/>
</dbReference>